<proteinExistence type="predicted"/>
<dbReference type="AlphaFoldDB" id="A0A8S9ZU13"/>
<comment type="caution">
    <text evidence="2">The sequence shown here is derived from an EMBL/GenBank/DDBJ whole genome shotgun (WGS) entry which is preliminary data.</text>
</comment>
<keyword evidence="1" id="KW-0472">Membrane</keyword>
<protein>
    <submittedName>
        <fullName evidence="2">Uncharacterized protein</fullName>
    </submittedName>
</protein>
<sequence length="193" mass="22471">MKMKRKGILLLLFNLINTIIFSIYFPTLLNILLNLWPFTLAYCLGIILTLIGIIWNLTFLFWPTIILKIPLLFIPLIIFIFYLIQLLCLNLIILQNNNNNNDLIKILLNNLEKQIKDKTTIISCSGISTNKIKKRKIYCCGPSKINEEEEENDDITIYDKCEHLNGWKPYKRTKDITPPPPLPINNKNGKIIK</sequence>
<keyword evidence="1" id="KW-0812">Transmembrane</keyword>
<evidence type="ECO:0000313" key="3">
    <source>
        <dbReference type="Proteomes" id="UP000605970"/>
    </source>
</evidence>
<gene>
    <name evidence="2" type="ORF">Mgra_00004069</name>
</gene>
<evidence type="ECO:0000256" key="1">
    <source>
        <dbReference type="SAM" id="Phobius"/>
    </source>
</evidence>
<feature type="transmembrane region" description="Helical" evidence="1">
    <location>
        <begin position="7"/>
        <end position="33"/>
    </location>
</feature>
<reference evidence="2" key="1">
    <citation type="journal article" date="2020" name="Ecol. Evol.">
        <title>Genome structure and content of the rice root-knot nematode (Meloidogyne graminicola).</title>
        <authorList>
            <person name="Phan N.T."/>
            <person name="Danchin E.G.J."/>
            <person name="Klopp C."/>
            <person name="Perfus-Barbeoch L."/>
            <person name="Kozlowski D.K."/>
            <person name="Koutsovoulos G.D."/>
            <person name="Lopez-Roques C."/>
            <person name="Bouchez O."/>
            <person name="Zahm M."/>
            <person name="Besnard G."/>
            <person name="Bellafiore S."/>
        </authorList>
    </citation>
    <scope>NUCLEOTIDE SEQUENCE</scope>
    <source>
        <strain evidence="2">VN-18</strain>
    </source>
</reference>
<accession>A0A8S9ZU13</accession>
<feature type="transmembrane region" description="Helical" evidence="1">
    <location>
        <begin position="39"/>
        <end position="62"/>
    </location>
</feature>
<organism evidence="2 3">
    <name type="scientific">Meloidogyne graminicola</name>
    <dbReference type="NCBI Taxonomy" id="189291"/>
    <lineage>
        <taxon>Eukaryota</taxon>
        <taxon>Metazoa</taxon>
        <taxon>Ecdysozoa</taxon>
        <taxon>Nematoda</taxon>
        <taxon>Chromadorea</taxon>
        <taxon>Rhabditida</taxon>
        <taxon>Tylenchina</taxon>
        <taxon>Tylenchomorpha</taxon>
        <taxon>Tylenchoidea</taxon>
        <taxon>Meloidogynidae</taxon>
        <taxon>Meloidogyninae</taxon>
        <taxon>Meloidogyne</taxon>
    </lineage>
</organism>
<dbReference type="EMBL" id="JABEBT010000029">
    <property type="protein sequence ID" value="KAF7636480.1"/>
    <property type="molecule type" value="Genomic_DNA"/>
</dbReference>
<dbReference type="OrthoDB" id="5905738at2759"/>
<dbReference type="Proteomes" id="UP000605970">
    <property type="component" value="Unassembled WGS sequence"/>
</dbReference>
<keyword evidence="3" id="KW-1185">Reference proteome</keyword>
<keyword evidence="1" id="KW-1133">Transmembrane helix</keyword>
<name>A0A8S9ZU13_9BILA</name>
<evidence type="ECO:0000313" key="2">
    <source>
        <dbReference type="EMBL" id="KAF7636480.1"/>
    </source>
</evidence>
<feature type="transmembrane region" description="Helical" evidence="1">
    <location>
        <begin position="69"/>
        <end position="94"/>
    </location>
</feature>